<name>M2NKU6_BAUPA</name>
<dbReference type="AlphaFoldDB" id="M2NKU6"/>
<dbReference type="PANTHER" id="PTHR13477">
    <property type="entry name" value="MITOCHONDRIAL 39S RIBOSOMAL PROTEIN L49"/>
    <property type="match status" value="1"/>
</dbReference>
<evidence type="ECO:0000256" key="2">
    <source>
        <dbReference type="ARBA" id="ARBA00005677"/>
    </source>
</evidence>
<accession>M2NKU6</accession>
<evidence type="ECO:0000256" key="6">
    <source>
        <dbReference type="ARBA" id="ARBA00035191"/>
    </source>
</evidence>
<protein>
    <recommendedName>
        <fullName evidence="6">Large ribosomal subunit protein mL49</fullName>
    </recommendedName>
</protein>
<feature type="region of interest" description="Disordered" evidence="7">
    <location>
        <begin position="41"/>
        <end position="101"/>
    </location>
</feature>
<dbReference type="Pfam" id="PF05046">
    <property type="entry name" value="Img2"/>
    <property type="match status" value="1"/>
</dbReference>
<dbReference type="STRING" id="717646.M2NKU6"/>
<dbReference type="eggNOG" id="KOG4034">
    <property type="taxonomic scope" value="Eukaryota"/>
</dbReference>
<keyword evidence="3" id="KW-0689">Ribosomal protein</keyword>
<reference evidence="8 9" key="1">
    <citation type="journal article" date="2012" name="PLoS Pathog.">
        <title>Diverse lifestyles and strategies of plant pathogenesis encoded in the genomes of eighteen Dothideomycetes fungi.</title>
        <authorList>
            <person name="Ohm R.A."/>
            <person name="Feau N."/>
            <person name="Henrissat B."/>
            <person name="Schoch C.L."/>
            <person name="Horwitz B.A."/>
            <person name="Barry K.W."/>
            <person name="Condon B.J."/>
            <person name="Copeland A.C."/>
            <person name="Dhillon B."/>
            <person name="Glaser F."/>
            <person name="Hesse C.N."/>
            <person name="Kosti I."/>
            <person name="LaButti K."/>
            <person name="Lindquist E.A."/>
            <person name="Lucas S."/>
            <person name="Salamov A.A."/>
            <person name="Bradshaw R.E."/>
            <person name="Ciuffetti L."/>
            <person name="Hamelin R.C."/>
            <person name="Kema G.H.J."/>
            <person name="Lawrence C."/>
            <person name="Scott J.A."/>
            <person name="Spatafora J.W."/>
            <person name="Turgeon B.G."/>
            <person name="de Wit P.J.G.M."/>
            <person name="Zhong S."/>
            <person name="Goodwin S.B."/>
            <person name="Grigoriev I.V."/>
        </authorList>
    </citation>
    <scope>NUCLEOTIDE SEQUENCE [LARGE SCALE GENOMIC DNA]</scope>
    <source>
        <strain evidence="8 9">UAMH 10762</strain>
    </source>
</reference>
<dbReference type="InterPro" id="IPR007740">
    <property type="entry name" value="Ribosomal_mL49"/>
</dbReference>
<dbReference type="GO" id="GO:0003735">
    <property type="term" value="F:structural constituent of ribosome"/>
    <property type="evidence" value="ECO:0007669"/>
    <property type="project" value="InterPro"/>
</dbReference>
<dbReference type="RefSeq" id="XP_007672575.1">
    <property type="nucleotide sequence ID" value="XM_007674385.1"/>
</dbReference>
<evidence type="ECO:0000313" key="8">
    <source>
        <dbReference type="EMBL" id="EMD00075.1"/>
    </source>
</evidence>
<evidence type="ECO:0000256" key="7">
    <source>
        <dbReference type="SAM" id="MobiDB-lite"/>
    </source>
</evidence>
<proteinExistence type="inferred from homology"/>
<evidence type="ECO:0000256" key="3">
    <source>
        <dbReference type="ARBA" id="ARBA00022980"/>
    </source>
</evidence>
<keyword evidence="9" id="KW-1185">Reference proteome</keyword>
<evidence type="ECO:0000313" key="9">
    <source>
        <dbReference type="Proteomes" id="UP000011761"/>
    </source>
</evidence>
<sequence>MASVIPLMPFLRPLGLPRPSTIRQLLCYSTTSICHAEAQTATRTARVEDPNLIASRNASASYPPNTLKSLPRPKEPRASRRANHPRAERTYPTRHPTHHPVTEHKLIPEPVEPLPADQCAPNLPYFVTRTPSMELPVYQLRKRGGNMKLTRVKKVDGKVESLRDELRAALGLGEKEAVVNPVTRHVMLKGHLKTEVDKFLRERMF</sequence>
<evidence type="ECO:0000256" key="1">
    <source>
        <dbReference type="ARBA" id="ARBA00004173"/>
    </source>
</evidence>
<dbReference type="OrthoDB" id="19439at2759"/>
<organism evidence="8 9">
    <name type="scientific">Baudoinia panamericana (strain UAMH 10762)</name>
    <name type="common">Angels' share fungus</name>
    <name type="synonym">Baudoinia compniacensis (strain UAMH 10762)</name>
    <dbReference type="NCBI Taxonomy" id="717646"/>
    <lineage>
        <taxon>Eukaryota</taxon>
        <taxon>Fungi</taxon>
        <taxon>Dikarya</taxon>
        <taxon>Ascomycota</taxon>
        <taxon>Pezizomycotina</taxon>
        <taxon>Dothideomycetes</taxon>
        <taxon>Dothideomycetidae</taxon>
        <taxon>Mycosphaerellales</taxon>
        <taxon>Teratosphaeriaceae</taxon>
        <taxon>Baudoinia</taxon>
    </lineage>
</organism>
<dbReference type="KEGG" id="bcom:BAUCODRAFT_21735"/>
<comment type="similarity">
    <text evidence="2">Belongs to the mitochondrion-specific ribosomal protein mL49 family.</text>
</comment>
<dbReference type="OMA" id="KERHYPT"/>
<keyword evidence="4" id="KW-0496">Mitochondrion</keyword>
<dbReference type="Gene3D" id="3.30.780.10">
    <property type="entry name" value="SUI1-like domain"/>
    <property type="match status" value="1"/>
</dbReference>
<dbReference type="GO" id="GO:0005762">
    <property type="term" value="C:mitochondrial large ribosomal subunit"/>
    <property type="evidence" value="ECO:0007669"/>
    <property type="project" value="TreeGrafter"/>
</dbReference>
<evidence type="ECO:0000256" key="4">
    <source>
        <dbReference type="ARBA" id="ARBA00023128"/>
    </source>
</evidence>
<dbReference type="PANTHER" id="PTHR13477:SF0">
    <property type="entry name" value="LARGE RIBOSOMAL SUBUNIT PROTEIN ML49"/>
    <property type="match status" value="1"/>
</dbReference>
<dbReference type="Proteomes" id="UP000011761">
    <property type="component" value="Unassembled WGS sequence"/>
</dbReference>
<gene>
    <name evidence="8" type="ORF">BAUCODRAFT_21735</name>
</gene>
<evidence type="ECO:0000256" key="5">
    <source>
        <dbReference type="ARBA" id="ARBA00023274"/>
    </source>
</evidence>
<dbReference type="EMBL" id="KB445551">
    <property type="protein sequence ID" value="EMD00075.1"/>
    <property type="molecule type" value="Genomic_DNA"/>
</dbReference>
<dbReference type="HOGENOM" id="CLU_085757_3_0_1"/>
<keyword evidence="5" id="KW-0687">Ribonucleoprotein</keyword>
<feature type="compositionally biased region" description="Polar residues" evidence="7">
    <location>
        <begin position="54"/>
        <end position="68"/>
    </location>
</feature>
<comment type="subcellular location">
    <subcellularLocation>
        <location evidence="1">Mitochondrion</location>
    </subcellularLocation>
</comment>
<dbReference type="GO" id="GO:0006412">
    <property type="term" value="P:translation"/>
    <property type="evidence" value="ECO:0007669"/>
    <property type="project" value="InterPro"/>
</dbReference>
<dbReference type="GeneID" id="19109800"/>